<protein>
    <submittedName>
        <fullName evidence="1">P-loop containing nucleoside triphosphate hydrolase protein</fullName>
    </submittedName>
</protein>
<dbReference type="GO" id="GO:0016787">
    <property type="term" value="F:hydrolase activity"/>
    <property type="evidence" value="ECO:0007669"/>
    <property type="project" value="UniProtKB-KW"/>
</dbReference>
<dbReference type="OrthoDB" id="347435at2759"/>
<accession>A0A8E2AQ71</accession>
<dbReference type="Gene3D" id="3.40.50.300">
    <property type="entry name" value="P-loop containing nucleotide triphosphate hydrolases"/>
    <property type="match status" value="1"/>
</dbReference>
<dbReference type="SUPFAM" id="SSF52540">
    <property type="entry name" value="P-loop containing nucleoside triphosphate hydrolases"/>
    <property type="match status" value="1"/>
</dbReference>
<dbReference type="InterPro" id="IPR027417">
    <property type="entry name" value="P-loop_NTPase"/>
</dbReference>
<sequence length="301" mass="33977">MCAHVLAELDAHRAHFTEGGGVPPFIVGVQGPQGSGKTFLTSRLRDVLAKHALSVVVLSIDDLYLPHVGLVELAAAHPQNALLKGRGQPGTHDVALGTETLEKLRCINESPNAEVRIPRFDKSLFDGEGDRVEGALVRSPVDVVIFEGWCVGFYPVDEEEILRRWDRPVPRLGEDFFEKRGFRKEDVIEVNERLREYVKWWDMLHAFIQIKPVESHPYSYIYKWRLQQEHAMKASNGGRGMTDAQVEAFVDRYIPGYVFFGDGVSDGYVDANGERKLPPWCGHGLRIQIGENREVVNVEKF</sequence>
<organism evidence="1 2">
    <name type="scientific">Obba rivulosa</name>
    <dbReference type="NCBI Taxonomy" id="1052685"/>
    <lineage>
        <taxon>Eukaryota</taxon>
        <taxon>Fungi</taxon>
        <taxon>Dikarya</taxon>
        <taxon>Basidiomycota</taxon>
        <taxon>Agaricomycotina</taxon>
        <taxon>Agaricomycetes</taxon>
        <taxon>Polyporales</taxon>
        <taxon>Gelatoporiaceae</taxon>
        <taxon>Obba</taxon>
    </lineage>
</organism>
<proteinExistence type="predicted"/>
<name>A0A8E2AQ71_9APHY</name>
<dbReference type="AlphaFoldDB" id="A0A8E2AQ71"/>
<keyword evidence="2" id="KW-1185">Reference proteome</keyword>
<dbReference type="Proteomes" id="UP000250043">
    <property type="component" value="Unassembled WGS sequence"/>
</dbReference>
<gene>
    <name evidence="1" type="ORF">OBBRIDRAFT_738689</name>
</gene>
<dbReference type="EMBL" id="KV722545">
    <property type="protein sequence ID" value="OCH86087.1"/>
    <property type="molecule type" value="Genomic_DNA"/>
</dbReference>
<evidence type="ECO:0000313" key="2">
    <source>
        <dbReference type="Proteomes" id="UP000250043"/>
    </source>
</evidence>
<dbReference type="PANTHER" id="PTHR10285">
    <property type="entry name" value="URIDINE KINASE"/>
    <property type="match status" value="1"/>
</dbReference>
<reference evidence="1 2" key="1">
    <citation type="submission" date="2016-07" db="EMBL/GenBank/DDBJ databases">
        <title>Draft genome of the white-rot fungus Obba rivulosa 3A-2.</title>
        <authorList>
            <consortium name="DOE Joint Genome Institute"/>
            <person name="Miettinen O."/>
            <person name="Riley R."/>
            <person name="Acob R."/>
            <person name="Barry K."/>
            <person name="Cullen D."/>
            <person name="De Vries R."/>
            <person name="Hainaut M."/>
            <person name="Hatakka A."/>
            <person name="Henrissat B."/>
            <person name="Hilden K."/>
            <person name="Kuo R."/>
            <person name="Labutti K."/>
            <person name="Lipzen A."/>
            <person name="Makela M.R."/>
            <person name="Sandor L."/>
            <person name="Spatafora J.W."/>
            <person name="Grigoriev I.V."/>
            <person name="Hibbett D.S."/>
        </authorList>
    </citation>
    <scope>NUCLEOTIDE SEQUENCE [LARGE SCALE GENOMIC DNA]</scope>
    <source>
        <strain evidence="1 2">3A-2</strain>
    </source>
</reference>
<evidence type="ECO:0000313" key="1">
    <source>
        <dbReference type="EMBL" id="OCH86087.1"/>
    </source>
</evidence>
<keyword evidence="1" id="KW-0378">Hydrolase</keyword>